<dbReference type="InterPro" id="IPR011990">
    <property type="entry name" value="TPR-like_helical_dom_sf"/>
</dbReference>
<keyword evidence="2" id="KW-1185">Reference proteome</keyword>
<evidence type="ECO:0000313" key="2">
    <source>
        <dbReference type="Proteomes" id="UP000887561"/>
    </source>
</evidence>
<proteinExistence type="predicted"/>
<evidence type="ECO:0000256" key="1">
    <source>
        <dbReference type="SAM" id="MobiDB-lite"/>
    </source>
</evidence>
<name>A0A915MXK2_MELJA</name>
<organism evidence="2 3">
    <name type="scientific">Meloidogyne javanica</name>
    <name type="common">Root-knot nematode worm</name>
    <dbReference type="NCBI Taxonomy" id="6303"/>
    <lineage>
        <taxon>Eukaryota</taxon>
        <taxon>Metazoa</taxon>
        <taxon>Ecdysozoa</taxon>
        <taxon>Nematoda</taxon>
        <taxon>Chromadorea</taxon>
        <taxon>Rhabditida</taxon>
        <taxon>Tylenchina</taxon>
        <taxon>Tylenchomorpha</taxon>
        <taxon>Tylenchoidea</taxon>
        <taxon>Meloidogynidae</taxon>
        <taxon>Meloidogyninae</taxon>
        <taxon>Meloidogyne</taxon>
        <taxon>Meloidogyne incognita group</taxon>
    </lineage>
</organism>
<dbReference type="Proteomes" id="UP000887561">
    <property type="component" value="Unplaced"/>
</dbReference>
<dbReference type="Gene3D" id="1.25.40.10">
    <property type="entry name" value="Tetratricopeptide repeat domain"/>
    <property type="match status" value="1"/>
</dbReference>
<feature type="region of interest" description="Disordered" evidence="1">
    <location>
        <begin position="257"/>
        <end position="298"/>
    </location>
</feature>
<dbReference type="Gene3D" id="3.40.50.1010">
    <property type="entry name" value="5'-nuclease"/>
    <property type="match status" value="1"/>
</dbReference>
<dbReference type="WBParaSite" id="scaffold6130_cov172.g10454">
    <property type="protein sequence ID" value="scaffold6130_cov172.g10454"/>
    <property type="gene ID" value="scaffold6130_cov172.g10454"/>
</dbReference>
<evidence type="ECO:0000313" key="3">
    <source>
        <dbReference type="WBParaSite" id="scaffold6130_cov172.g10454"/>
    </source>
</evidence>
<protein>
    <submittedName>
        <fullName evidence="3">Uncharacterized protein</fullName>
    </submittedName>
</protein>
<dbReference type="AlphaFoldDB" id="A0A915MXK2"/>
<accession>A0A915MXK2</accession>
<sequence length="625" mass="73229">MSSKIPQDDKSSDEAVQLFRCVKYRMSQIKRLYNEIDTVEQMLEDEKVVRLRQSLSQECESLAQYSTFRREALEIFWIYCCYKPIAAFKQFFNEEQVYKQFLTEETSQKEENTIKLLKIFISSNISQISSFLTKFQDFKHSLLLWLGDLYRYSFIYCGEDKRDFTICEQCYVNAAFCEPKNWKPYSQLALLNSKIDPNLAFCLFLRSLAQHKKADKNSDATDEHFRYITSFTCQKLIYVLEEARRLFAAKENDEEEDAQINKRRRKKKERSSSSSSNSENEKEEKIKNNNLTNNQQNEEEDDITFLSTVWQSAIIVSEFISNCAEYFTIRKLSVSLKLQYQNILKTFVELLNDLITRISPLMEAEDNSSSSERRALVNWFMYKFDENKGNKLFVVVLVYYIRNIISARFAGIVFNKYFKLASSNIGEKERKTMEGISRLHSAHVSKINETLSKIPVYIAPDHHVLLERLTLMDQLCQTAKQNTIITRSVLAKLDKLKKDSANAREAIRWIQGSVTDHKIKLFHEVESEKNLFSELKAFLEEKNLLDKQTLFLSILTSEGSEKDVKIVTDGELTKYPEKLCRKNLILDFPWLSVIACFLTPEFRFQFGYRLRPAYKCPTKKIFAAP</sequence>
<reference evidence="3" key="1">
    <citation type="submission" date="2022-11" db="UniProtKB">
        <authorList>
            <consortium name="WormBaseParasite"/>
        </authorList>
    </citation>
    <scope>IDENTIFICATION</scope>
</reference>
<dbReference type="SUPFAM" id="SSF48452">
    <property type="entry name" value="TPR-like"/>
    <property type="match status" value="1"/>
</dbReference>